<evidence type="ECO:0000256" key="3">
    <source>
        <dbReference type="SAM" id="MobiDB-lite"/>
    </source>
</evidence>
<dbReference type="PANTHER" id="PTHR12555:SF13">
    <property type="entry name" value="UBIQUITIN RECOGNITION FACTOR IN ER-ASSOCIATED DEGRADATION PROTEIN 1"/>
    <property type="match status" value="1"/>
</dbReference>
<reference evidence="6 7" key="1">
    <citation type="submission" date="2024-10" db="EMBL/GenBank/DDBJ databases">
        <title>Updated reference genomes for cyclostephanoid diatoms.</title>
        <authorList>
            <person name="Roberts W.R."/>
            <person name="Alverson A.J."/>
        </authorList>
    </citation>
    <scope>NUCLEOTIDE SEQUENCE [LARGE SCALE GENOMIC DNA]</scope>
    <source>
        <strain evidence="6 7">AJA276-08</strain>
    </source>
</reference>
<dbReference type="Gene3D" id="2.40.40.50">
    <property type="entry name" value="Ubiquitin fusion degradation protein UFD1, N-terminal domain"/>
    <property type="match status" value="1"/>
</dbReference>
<dbReference type="InterPro" id="IPR004854">
    <property type="entry name" value="Ufd1-like"/>
</dbReference>
<keyword evidence="7" id="KW-1185">Reference proteome</keyword>
<dbReference type="AlphaFoldDB" id="A0ABD3PH41"/>
<dbReference type="PANTHER" id="PTHR12555">
    <property type="entry name" value="UBIQUITIN FUSION DEGRADATON PROTEIN 1"/>
    <property type="match status" value="1"/>
</dbReference>
<evidence type="ECO:0000313" key="6">
    <source>
        <dbReference type="EMBL" id="KAL3787445.1"/>
    </source>
</evidence>
<proteinExistence type="inferred from homology"/>
<keyword evidence="2" id="KW-0833">Ubl conjugation pathway</keyword>
<evidence type="ECO:0000259" key="5">
    <source>
        <dbReference type="Pfam" id="PF24842"/>
    </source>
</evidence>
<feature type="compositionally biased region" description="Polar residues" evidence="3">
    <location>
        <begin position="232"/>
        <end position="241"/>
    </location>
</feature>
<feature type="domain" description="Ubiquitin fusion degradation protein UFD1 N-terminal subdomain 2" evidence="5">
    <location>
        <begin position="112"/>
        <end position="187"/>
    </location>
</feature>
<dbReference type="Pfam" id="PF24842">
    <property type="entry name" value="UFD1_N2"/>
    <property type="match status" value="1"/>
</dbReference>
<evidence type="ECO:0000313" key="7">
    <source>
        <dbReference type="Proteomes" id="UP001530315"/>
    </source>
</evidence>
<sequence length="411" mass="43366">MWGLMGGFRGGLPDKFEEQYHCYSAAMADKSHLEQGDKILLPPSAFDVLARLQVDYPMLFQLQSPDKGTLTHCGVLEFTAEEGSCVVPFWMMQNLLIEEGAILTVSNVSLPKANFVKFQAQHVDFLEISNPRAVLEHALRNFSCITKGDVICVPYNSKNYHFEIKEVKPQDAACIIETDCNVDFDAPVGYKEPSVAPVGGSAPSSGNASVASSGLANLKKQSAYAPPEHRSSNCPSPALSSLSSRIDAGEAVGGTKIVDGRIVRAADDGTARPPAELLASQTGATGIQLNAAIGVQSPGIEYWALNAGGGARLDGKAPTPLKDRTGAEVDLRKIRAEAAARRAAEQARATAALPTVGKTIRGEEVKVDNDAAAVAIAGRPPVKKNKSRVGGKFSKLKASGGAAFHGGSNQL</sequence>
<feature type="domain" description="Ubiquitin fusion degradation protein UFD1 N-terminal subdomain 1" evidence="4">
    <location>
        <begin position="16"/>
        <end position="111"/>
    </location>
</feature>
<name>A0ABD3PH41_9STRA</name>
<dbReference type="Pfam" id="PF03152">
    <property type="entry name" value="UFD1_N1"/>
    <property type="match status" value="1"/>
</dbReference>
<evidence type="ECO:0000259" key="4">
    <source>
        <dbReference type="Pfam" id="PF03152"/>
    </source>
</evidence>
<dbReference type="InterPro" id="IPR055417">
    <property type="entry name" value="UFD1_N1"/>
</dbReference>
<organism evidence="6 7">
    <name type="scientific">Stephanodiscus triporus</name>
    <dbReference type="NCBI Taxonomy" id="2934178"/>
    <lineage>
        <taxon>Eukaryota</taxon>
        <taxon>Sar</taxon>
        <taxon>Stramenopiles</taxon>
        <taxon>Ochrophyta</taxon>
        <taxon>Bacillariophyta</taxon>
        <taxon>Coscinodiscophyceae</taxon>
        <taxon>Thalassiosirophycidae</taxon>
        <taxon>Stephanodiscales</taxon>
        <taxon>Stephanodiscaceae</taxon>
        <taxon>Stephanodiscus</taxon>
    </lineage>
</organism>
<comment type="caution">
    <text evidence="6">The sequence shown here is derived from an EMBL/GenBank/DDBJ whole genome shotgun (WGS) entry which is preliminary data.</text>
</comment>
<dbReference type="InterPro" id="IPR055418">
    <property type="entry name" value="UFD1_N2"/>
</dbReference>
<dbReference type="Gene3D" id="3.10.330.10">
    <property type="match status" value="1"/>
</dbReference>
<dbReference type="EMBL" id="JALLAZ020000780">
    <property type="protein sequence ID" value="KAL3787445.1"/>
    <property type="molecule type" value="Genomic_DNA"/>
</dbReference>
<evidence type="ECO:0008006" key="8">
    <source>
        <dbReference type="Google" id="ProtNLM"/>
    </source>
</evidence>
<dbReference type="InterPro" id="IPR042299">
    <property type="entry name" value="Ufd1-like_Nn"/>
</dbReference>
<feature type="region of interest" description="Disordered" evidence="3">
    <location>
        <begin position="221"/>
        <end position="241"/>
    </location>
</feature>
<evidence type="ECO:0000256" key="2">
    <source>
        <dbReference type="ARBA" id="ARBA00022786"/>
    </source>
</evidence>
<accession>A0ABD3PH41</accession>
<comment type="similarity">
    <text evidence="1">Belongs to the UFD1 family.</text>
</comment>
<gene>
    <name evidence="6" type="ORF">ACHAW5_008983</name>
</gene>
<dbReference type="Proteomes" id="UP001530315">
    <property type="component" value="Unassembled WGS sequence"/>
</dbReference>
<evidence type="ECO:0000256" key="1">
    <source>
        <dbReference type="ARBA" id="ARBA00006043"/>
    </source>
</evidence>
<protein>
    <recommendedName>
        <fullName evidence="8">Ubiquitin fusion degradation protein 1</fullName>
    </recommendedName>
</protein>